<reference evidence="3 4" key="2">
    <citation type="submission" date="2018-11" db="EMBL/GenBank/DDBJ databases">
        <authorList>
            <consortium name="Pathogen Informatics"/>
        </authorList>
    </citation>
    <scope>NUCLEOTIDE SEQUENCE [LARGE SCALE GENOMIC DNA]</scope>
</reference>
<dbReference type="PANTHER" id="PTHR31967">
    <property type="entry name" value="GROUNDHOG (HEDGEHOG-LIKE FAMILY)-RELATED"/>
    <property type="match status" value="1"/>
</dbReference>
<dbReference type="InterPro" id="IPR007284">
    <property type="entry name" value="Ground-like_dom"/>
</dbReference>
<sequence>MIIRILLSLSSYALCLPSNDSPKVLLNNTAFGPPQDQVPGQQYSFPPNNTPVTKVYLFDRPIYFFIDPEPKQLPSRPYSNTYINPPAPEPTYVAPPKYPLPQCYTNDSGFMCCNQKLEQIMKDTFAELVADEKWNTCNVQRIANKLQNRTQCAFNTDFEVLAGVGDFASKTHFYSDLICKIEAAGRFMLAYATPNRHHAAPSYPVVETSSTGYL</sequence>
<evidence type="ECO:0000313" key="5">
    <source>
        <dbReference type="WBParaSite" id="NBR_0000170001-mRNA-1"/>
    </source>
</evidence>
<dbReference type="STRING" id="27835.A0A0N4XGP8"/>
<proteinExistence type="predicted"/>
<feature type="signal peptide" evidence="1">
    <location>
        <begin position="1"/>
        <end position="15"/>
    </location>
</feature>
<dbReference type="EMBL" id="UYSL01001491">
    <property type="protein sequence ID" value="VDL65290.1"/>
    <property type="molecule type" value="Genomic_DNA"/>
</dbReference>
<feature type="domain" description="Ground-like" evidence="2">
    <location>
        <begin position="109"/>
        <end position="191"/>
    </location>
</feature>
<gene>
    <name evidence="3" type="ORF">NBR_LOCUS1702</name>
</gene>
<reference evidence="5" key="1">
    <citation type="submission" date="2017-02" db="UniProtKB">
        <authorList>
            <consortium name="WormBaseParasite"/>
        </authorList>
    </citation>
    <scope>IDENTIFICATION</scope>
</reference>
<protein>
    <submittedName>
        <fullName evidence="5">Ground-like domain-containing protein</fullName>
    </submittedName>
</protein>
<dbReference type="Proteomes" id="UP000271162">
    <property type="component" value="Unassembled WGS sequence"/>
</dbReference>
<evidence type="ECO:0000313" key="4">
    <source>
        <dbReference type="Proteomes" id="UP000271162"/>
    </source>
</evidence>
<dbReference type="OMA" id="IYIREPF"/>
<accession>A0A0N4XGP8</accession>
<dbReference type="WBParaSite" id="NBR_0000170001-mRNA-1">
    <property type="protein sequence ID" value="NBR_0000170001-mRNA-1"/>
    <property type="gene ID" value="NBR_0000170001"/>
</dbReference>
<evidence type="ECO:0000256" key="1">
    <source>
        <dbReference type="SAM" id="SignalP"/>
    </source>
</evidence>
<feature type="chain" id="PRO_5043124640" evidence="1">
    <location>
        <begin position="16"/>
        <end position="214"/>
    </location>
</feature>
<evidence type="ECO:0000259" key="2">
    <source>
        <dbReference type="Pfam" id="PF04155"/>
    </source>
</evidence>
<dbReference type="Pfam" id="PF04155">
    <property type="entry name" value="Ground-like"/>
    <property type="match status" value="1"/>
</dbReference>
<keyword evidence="4" id="KW-1185">Reference proteome</keyword>
<organism evidence="5">
    <name type="scientific">Nippostrongylus brasiliensis</name>
    <name type="common">Rat hookworm</name>
    <dbReference type="NCBI Taxonomy" id="27835"/>
    <lineage>
        <taxon>Eukaryota</taxon>
        <taxon>Metazoa</taxon>
        <taxon>Ecdysozoa</taxon>
        <taxon>Nematoda</taxon>
        <taxon>Chromadorea</taxon>
        <taxon>Rhabditida</taxon>
        <taxon>Rhabditina</taxon>
        <taxon>Rhabditomorpha</taxon>
        <taxon>Strongyloidea</taxon>
        <taxon>Heligmosomidae</taxon>
        <taxon>Nippostrongylus</taxon>
    </lineage>
</organism>
<evidence type="ECO:0000313" key="3">
    <source>
        <dbReference type="EMBL" id="VDL65290.1"/>
    </source>
</evidence>
<keyword evidence="1" id="KW-0732">Signal</keyword>
<dbReference type="PANTHER" id="PTHR31967:SF20">
    <property type="entry name" value="GROUND-LIKE DOMAIN-CONTAINING PROTEIN"/>
    <property type="match status" value="1"/>
</dbReference>
<name>A0A0N4XGP8_NIPBR</name>
<dbReference type="AlphaFoldDB" id="A0A0N4XGP8"/>